<proteinExistence type="inferred from homology"/>
<protein>
    <recommendedName>
        <fullName evidence="3">YCII-related domain-containing protein</fullName>
    </recommendedName>
</protein>
<feature type="chain" id="PRO_5035174770" description="YCII-related domain-containing protein" evidence="2">
    <location>
        <begin position="22"/>
        <end position="153"/>
    </location>
</feature>
<evidence type="ECO:0000259" key="3">
    <source>
        <dbReference type="Pfam" id="PF03795"/>
    </source>
</evidence>
<dbReference type="Proteomes" id="UP000601768">
    <property type="component" value="Unassembled WGS sequence"/>
</dbReference>
<dbReference type="InterPro" id="IPR011008">
    <property type="entry name" value="Dimeric_a/b-barrel"/>
</dbReference>
<evidence type="ECO:0000256" key="1">
    <source>
        <dbReference type="ARBA" id="ARBA00007689"/>
    </source>
</evidence>
<evidence type="ECO:0000313" key="4">
    <source>
        <dbReference type="EMBL" id="MBC3765129.1"/>
    </source>
</evidence>
<sequence>MFKFANYLLILLSLTFFNAYAEHTYNQQLAEQLGADQYGMKSYVLVILVTGSQDDKITDPQQREALFKGHFANMSKLAENSKLVLAGPLMDAKPKRGIFILNTASIDDAREMVEADPAVKAGIFNYELFNYYGSAALMKINDIHKTIQKTSIE</sequence>
<reference evidence="4" key="2">
    <citation type="submission" date="2020-08" db="EMBL/GenBank/DDBJ databases">
        <authorList>
            <person name="Lai Q."/>
        </authorList>
    </citation>
    <scope>NUCLEOTIDE SEQUENCE</scope>
    <source>
        <strain evidence="4">S27-2</strain>
    </source>
</reference>
<feature type="signal peptide" evidence="2">
    <location>
        <begin position="1"/>
        <end position="21"/>
    </location>
</feature>
<evidence type="ECO:0000313" key="5">
    <source>
        <dbReference type="Proteomes" id="UP000601768"/>
    </source>
</evidence>
<dbReference type="Gene3D" id="3.30.70.1060">
    <property type="entry name" value="Dimeric alpha+beta barrel"/>
    <property type="match status" value="1"/>
</dbReference>
<dbReference type="AlphaFoldDB" id="A0A8J6LW99"/>
<name>A0A8J6LW99_9ALTE</name>
<dbReference type="InterPro" id="IPR005545">
    <property type="entry name" value="YCII"/>
</dbReference>
<dbReference type="EMBL" id="JACNEP010000003">
    <property type="protein sequence ID" value="MBC3765129.1"/>
    <property type="molecule type" value="Genomic_DNA"/>
</dbReference>
<feature type="domain" description="YCII-related" evidence="3">
    <location>
        <begin position="47"/>
        <end position="127"/>
    </location>
</feature>
<comment type="caution">
    <text evidence="4">The sequence shown here is derived from an EMBL/GenBank/DDBJ whole genome shotgun (WGS) entry which is preliminary data.</text>
</comment>
<reference evidence="4" key="1">
    <citation type="journal article" date="2018" name="Int. J. Syst. Evol. Microbiol.">
        <title>Neptunicella marina gen. nov., sp. nov., isolated from surface seawater.</title>
        <authorList>
            <person name="Liu X."/>
            <person name="Lai Q."/>
            <person name="Du Y."/>
            <person name="Zhang X."/>
            <person name="Liu Z."/>
            <person name="Sun F."/>
            <person name="Shao Z."/>
        </authorList>
    </citation>
    <scope>NUCLEOTIDE SEQUENCE</scope>
    <source>
        <strain evidence="4">S27-2</strain>
    </source>
</reference>
<dbReference type="RefSeq" id="WP_186505610.1">
    <property type="nucleotide sequence ID" value="NZ_JACNEP010000003.1"/>
</dbReference>
<organism evidence="4 5">
    <name type="scientific">Neptunicella marina</name>
    <dbReference type="NCBI Taxonomy" id="2125989"/>
    <lineage>
        <taxon>Bacteria</taxon>
        <taxon>Pseudomonadati</taxon>
        <taxon>Pseudomonadota</taxon>
        <taxon>Gammaproteobacteria</taxon>
        <taxon>Alteromonadales</taxon>
        <taxon>Alteromonadaceae</taxon>
        <taxon>Neptunicella</taxon>
    </lineage>
</organism>
<gene>
    <name evidence="4" type="ORF">H8B19_04535</name>
</gene>
<comment type="similarity">
    <text evidence="1">Belongs to the YciI family.</text>
</comment>
<keyword evidence="2" id="KW-0732">Signal</keyword>
<evidence type="ECO:0000256" key="2">
    <source>
        <dbReference type="SAM" id="SignalP"/>
    </source>
</evidence>
<keyword evidence="5" id="KW-1185">Reference proteome</keyword>
<dbReference type="SUPFAM" id="SSF54909">
    <property type="entry name" value="Dimeric alpha+beta barrel"/>
    <property type="match status" value="1"/>
</dbReference>
<accession>A0A8J6LW99</accession>
<dbReference type="Pfam" id="PF03795">
    <property type="entry name" value="YCII"/>
    <property type="match status" value="1"/>
</dbReference>